<dbReference type="RefSeq" id="WP_142715646.1">
    <property type="nucleotide sequence ID" value="NZ_FXTH01000017.1"/>
</dbReference>
<reference evidence="3 4" key="1">
    <citation type="submission" date="2017-05" db="EMBL/GenBank/DDBJ databases">
        <authorList>
            <person name="Varghese N."/>
            <person name="Submissions S."/>
        </authorList>
    </citation>
    <scope>NUCLEOTIDE SEQUENCE [LARGE SCALE GENOMIC DNA]</scope>
    <source>
        <strain evidence="3 4">DSM 21194</strain>
    </source>
</reference>
<dbReference type="Pfam" id="PF04909">
    <property type="entry name" value="Amidohydro_2"/>
    <property type="match status" value="1"/>
</dbReference>
<evidence type="ECO:0000259" key="2">
    <source>
        <dbReference type="Pfam" id="PF04909"/>
    </source>
</evidence>
<dbReference type="InterPro" id="IPR032466">
    <property type="entry name" value="Metal_Hydrolase"/>
</dbReference>
<dbReference type="InterPro" id="IPR052350">
    <property type="entry name" value="Metallo-dep_Lactonases"/>
</dbReference>
<dbReference type="SUPFAM" id="SSF51556">
    <property type="entry name" value="Metallo-dependent hydrolases"/>
    <property type="match status" value="1"/>
</dbReference>
<accession>A0A521EMZ7</accession>
<evidence type="ECO:0000313" key="4">
    <source>
        <dbReference type="Proteomes" id="UP000317593"/>
    </source>
</evidence>
<dbReference type="OrthoDB" id="5450317at2"/>
<organism evidence="3 4">
    <name type="scientific">Fodinibius sediminis</name>
    <dbReference type="NCBI Taxonomy" id="1214077"/>
    <lineage>
        <taxon>Bacteria</taxon>
        <taxon>Pseudomonadati</taxon>
        <taxon>Balneolota</taxon>
        <taxon>Balneolia</taxon>
        <taxon>Balneolales</taxon>
        <taxon>Balneolaceae</taxon>
        <taxon>Fodinibius</taxon>
    </lineage>
</organism>
<dbReference type="AlphaFoldDB" id="A0A521EMZ7"/>
<dbReference type="GO" id="GO:0016787">
    <property type="term" value="F:hydrolase activity"/>
    <property type="evidence" value="ECO:0007669"/>
    <property type="project" value="InterPro"/>
</dbReference>
<dbReference type="InterPro" id="IPR006680">
    <property type="entry name" value="Amidohydro-rel"/>
</dbReference>
<feature type="domain" description="Amidohydrolase-related" evidence="2">
    <location>
        <begin position="4"/>
        <end position="276"/>
    </location>
</feature>
<name>A0A521EMZ7_9BACT</name>
<dbReference type="PANTHER" id="PTHR43569">
    <property type="entry name" value="AMIDOHYDROLASE"/>
    <property type="match status" value="1"/>
</dbReference>
<dbReference type="PANTHER" id="PTHR43569:SF2">
    <property type="entry name" value="AMIDOHYDROLASE-RELATED DOMAIN-CONTAINING PROTEIN"/>
    <property type="match status" value="1"/>
</dbReference>
<dbReference type="EMBL" id="FXTH01000017">
    <property type="protein sequence ID" value="SMO85315.1"/>
    <property type="molecule type" value="Genomic_DNA"/>
</dbReference>
<evidence type="ECO:0000313" key="3">
    <source>
        <dbReference type="EMBL" id="SMO85315.1"/>
    </source>
</evidence>
<evidence type="ECO:0000256" key="1">
    <source>
        <dbReference type="ARBA" id="ARBA00038310"/>
    </source>
</evidence>
<protein>
    <submittedName>
        <fullName evidence="3">L-fuconolactonase</fullName>
    </submittedName>
</protein>
<proteinExistence type="inferred from homology"/>
<sequence length="277" mass="31934">MNRIDSHQHFWEYDPVRDDWITDEMAILQQNFMPEDLQTELNRVGMQGCIAVQADQSEAETRFLLSLAEQHDIVRGVVGWLDIRSAEFRERLDHYASNSTLKGLRHLVQDEENNDFLLQPDFLKGIEILGSYDMTYDILIFAHQLPAAVSFAGRFPDQTFVLDHLAKPLIKAQRIDDWEAGIRDLAQHPQMYCKLSGMVTEADWGNWSAADFKPYLDVVFDAFGTDRLMFGSDWPVCLLAAEYEEVFDLVQEYIEPLSRTEKEQILGGNAMRCYGLN</sequence>
<gene>
    <name evidence="3" type="ORF">SAMN06265218_11776</name>
</gene>
<dbReference type="Proteomes" id="UP000317593">
    <property type="component" value="Unassembled WGS sequence"/>
</dbReference>
<dbReference type="Gene3D" id="3.20.20.140">
    <property type="entry name" value="Metal-dependent hydrolases"/>
    <property type="match status" value="1"/>
</dbReference>
<keyword evidence="4" id="KW-1185">Reference proteome</keyword>
<comment type="similarity">
    <text evidence="1">Belongs to the metallo-dependent hydrolases superfamily.</text>
</comment>